<feature type="region of interest" description="Disordered" evidence="1">
    <location>
        <begin position="44"/>
        <end position="63"/>
    </location>
</feature>
<protein>
    <submittedName>
        <fullName evidence="2">Uncharacterized protein</fullName>
    </submittedName>
</protein>
<proteinExistence type="predicted"/>
<evidence type="ECO:0000256" key="1">
    <source>
        <dbReference type="SAM" id="MobiDB-lite"/>
    </source>
</evidence>
<name>A0AAU7DGB9_9BACT</name>
<sequence>MDALQASGLNGGRVADVDGDPAYDGSPNTGICPEGMLLSCTGTGAAGSGASGMDDAFPAEFGT</sequence>
<dbReference type="EMBL" id="CP121196">
    <property type="protein sequence ID" value="XBH16145.1"/>
    <property type="molecule type" value="Genomic_DNA"/>
</dbReference>
<organism evidence="2">
    <name type="scientific">Telmatobacter sp. DSM 110680</name>
    <dbReference type="NCBI Taxonomy" id="3036704"/>
    <lineage>
        <taxon>Bacteria</taxon>
        <taxon>Pseudomonadati</taxon>
        <taxon>Acidobacteriota</taxon>
        <taxon>Terriglobia</taxon>
        <taxon>Terriglobales</taxon>
        <taxon>Acidobacteriaceae</taxon>
        <taxon>Telmatobacter</taxon>
    </lineage>
</organism>
<feature type="region of interest" description="Disordered" evidence="1">
    <location>
        <begin position="1"/>
        <end position="28"/>
    </location>
</feature>
<gene>
    <name evidence="2" type="ORF">P8935_16400</name>
</gene>
<accession>A0AAU7DGB9</accession>
<evidence type="ECO:0000313" key="2">
    <source>
        <dbReference type="EMBL" id="XBH16145.1"/>
    </source>
</evidence>
<dbReference type="RefSeq" id="WP_348261372.1">
    <property type="nucleotide sequence ID" value="NZ_CP121196.1"/>
</dbReference>
<dbReference type="AlphaFoldDB" id="A0AAU7DGB9"/>
<reference evidence="2" key="1">
    <citation type="submission" date="2023-03" db="EMBL/GenBank/DDBJ databases">
        <title>Edaphobacter sp.</title>
        <authorList>
            <person name="Huber K.J."/>
            <person name="Papendorf J."/>
            <person name="Pilke C."/>
            <person name="Bunk B."/>
            <person name="Sproeer C."/>
            <person name="Pester M."/>
        </authorList>
    </citation>
    <scope>NUCLEOTIDE SEQUENCE</scope>
    <source>
        <strain evidence="2">DSM 110680</strain>
    </source>
</reference>